<dbReference type="InterPro" id="IPR006143">
    <property type="entry name" value="RND_pump_MFP"/>
</dbReference>
<protein>
    <submittedName>
        <fullName evidence="4">Efflux RND transporter periplasmic adaptor subunit</fullName>
    </submittedName>
</protein>
<dbReference type="Gene3D" id="2.40.420.20">
    <property type="match status" value="1"/>
</dbReference>
<dbReference type="SUPFAM" id="SSF111369">
    <property type="entry name" value="HlyD-like secretion proteins"/>
    <property type="match status" value="1"/>
</dbReference>
<comment type="similarity">
    <text evidence="1">Belongs to the membrane fusion protein (MFP) (TC 8.A.1) family.</text>
</comment>
<name>A0A7X1KNM2_9SPHN</name>
<keyword evidence="2" id="KW-0175">Coiled coil</keyword>
<evidence type="ECO:0000256" key="1">
    <source>
        <dbReference type="ARBA" id="ARBA00009477"/>
    </source>
</evidence>
<comment type="caution">
    <text evidence="4">The sequence shown here is derived from an EMBL/GenBank/DDBJ whole genome shotgun (WGS) entry which is preliminary data.</text>
</comment>
<proteinExistence type="inferred from homology"/>
<keyword evidence="3" id="KW-0732">Signal</keyword>
<dbReference type="AlphaFoldDB" id="A0A7X1KNM2"/>
<accession>A0A7X1KNM2</accession>
<dbReference type="PANTHER" id="PTHR30469:SF18">
    <property type="entry name" value="RESISTANCE-NODULATION-CELL DIVISION (RND) EFFLUX MEMBRANE FUSION PROTEIN-RELATED"/>
    <property type="match status" value="1"/>
</dbReference>
<gene>
    <name evidence="4" type="ORF">H7F53_01630</name>
</gene>
<dbReference type="Proteomes" id="UP000551327">
    <property type="component" value="Unassembled WGS sequence"/>
</dbReference>
<dbReference type="GO" id="GO:1990281">
    <property type="term" value="C:efflux pump complex"/>
    <property type="evidence" value="ECO:0007669"/>
    <property type="project" value="TreeGrafter"/>
</dbReference>
<sequence>MSKASHILITVCALAVSGCSPAPASPEAAEIPTALVSRAEPASGAASTVIGTVRSGRMDVISAEAGGRVLALYADVGDRVAAGQVLARLDVSAQALRVEVAEAERARAAAMAAERSRHAERLGRLLADGTASPAERDAAAAEAEAARTVLRQAEAQVKLARRDRSLAVLRAPVSGVIAVRMAQLSAVLTPGAPAFEIESGTERLIGAALPATTAQRLVPGQTIPFRAGETTGTARLIGISTRENGTGGHEASFAITAGNAAPGAPVELALPGEGRDATARVPQAALLERRDGSRMVLVVDPRGQVRGVPVLLLGLAGAGALVAGRISPGEVIVAAGGEFLTPGQRVRPVFAVR</sequence>
<feature type="chain" id="PRO_5030898986" evidence="3">
    <location>
        <begin position="25"/>
        <end position="353"/>
    </location>
</feature>
<dbReference type="GO" id="GO:0015562">
    <property type="term" value="F:efflux transmembrane transporter activity"/>
    <property type="evidence" value="ECO:0007669"/>
    <property type="project" value="TreeGrafter"/>
</dbReference>
<dbReference type="Gene3D" id="1.10.287.470">
    <property type="entry name" value="Helix hairpin bin"/>
    <property type="match status" value="1"/>
</dbReference>
<feature type="signal peptide" evidence="3">
    <location>
        <begin position="1"/>
        <end position="24"/>
    </location>
</feature>
<organism evidence="4 5">
    <name type="scientific">Novosphingobium piscinae</name>
    <dbReference type="NCBI Taxonomy" id="1507448"/>
    <lineage>
        <taxon>Bacteria</taxon>
        <taxon>Pseudomonadati</taxon>
        <taxon>Pseudomonadota</taxon>
        <taxon>Alphaproteobacteria</taxon>
        <taxon>Sphingomonadales</taxon>
        <taxon>Sphingomonadaceae</taxon>
        <taxon>Novosphingobium</taxon>
    </lineage>
</organism>
<feature type="coiled-coil region" evidence="2">
    <location>
        <begin position="86"/>
        <end position="163"/>
    </location>
</feature>
<dbReference type="Gene3D" id="2.40.50.100">
    <property type="match status" value="1"/>
</dbReference>
<evidence type="ECO:0000313" key="4">
    <source>
        <dbReference type="EMBL" id="MBC2667844.1"/>
    </source>
</evidence>
<dbReference type="NCBIfam" id="TIGR01730">
    <property type="entry name" value="RND_mfp"/>
    <property type="match status" value="1"/>
</dbReference>
<reference evidence="4 5" key="1">
    <citation type="submission" date="2020-08" db="EMBL/GenBank/DDBJ databases">
        <title>The genome sequence of type strain Novosphingobium piscinae KCTC 42194.</title>
        <authorList>
            <person name="Liu Y."/>
        </authorList>
    </citation>
    <scope>NUCLEOTIDE SEQUENCE [LARGE SCALE GENOMIC DNA]</scope>
    <source>
        <strain evidence="4 5">KCTC 42194</strain>
    </source>
</reference>
<evidence type="ECO:0000256" key="2">
    <source>
        <dbReference type="SAM" id="Coils"/>
    </source>
</evidence>
<evidence type="ECO:0000256" key="3">
    <source>
        <dbReference type="SAM" id="SignalP"/>
    </source>
</evidence>
<dbReference type="PANTHER" id="PTHR30469">
    <property type="entry name" value="MULTIDRUG RESISTANCE PROTEIN MDTA"/>
    <property type="match status" value="1"/>
</dbReference>
<dbReference type="EMBL" id="JACLAX010000001">
    <property type="protein sequence ID" value="MBC2667844.1"/>
    <property type="molecule type" value="Genomic_DNA"/>
</dbReference>
<dbReference type="RefSeq" id="WP_185677711.1">
    <property type="nucleotide sequence ID" value="NZ_JACLAX010000001.1"/>
</dbReference>
<keyword evidence="5" id="KW-1185">Reference proteome</keyword>
<dbReference type="PROSITE" id="PS51257">
    <property type="entry name" value="PROKAR_LIPOPROTEIN"/>
    <property type="match status" value="1"/>
</dbReference>
<evidence type="ECO:0000313" key="5">
    <source>
        <dbReference type="Proteomes" id="UP000551327"/>
    </source>
</evidence>